<comment type="caution">
    <text evidence="1">The sequence shown here is derived from an EMBL/GenBank/DDBJ whole genome shotgun (WGS) entry which is preliminary data.</text>
</comment>
<evidence type="ECO:0000313" key="2">
    <source>
        <dbReference type="Proteomes" id="UP001055811"/>
    </source>
</evidence>
<organism evidence="1 2">
    <name type="scientific">Cichorium intybus</name>
    <name type="common">Chicory</name>
    <dbReference type="NCBI Taxonomy" id="13427"/>
    <lineage>
        <taxon>Eukaryota</taxon>
        <taxon>Viridiplantae</taxon>
        <taxon>Streptophyta</taxon>
        <taxon>Embryophyta</taxon>
        <taxon>Tracheophyta</taxon>
        <taxon>Spermatophyta</taxon>
        <taxon>Magnoliopsida</taxon>
        <taxon>eudicotyledons</taxon>
        <taxon>Gunneridae</taxon>
        <taxon>Pentapetalae</taxon>
        <taxon>asterids</taxon>
        <taxon>campanulids</taxon>
        <taxon>Asterales</taxon>
        <taxon>Asteraceae</taxon>
        <taxon>Cichorioideae</taxon>
        <taxon>Cichorieae</taxon>
        <taxon>Cichoriinae</taxon>
        <taxon>Cichorium</taxon>
    </lineage>
</organism>
<keyword evidence="2" id="KW-1185">Reference proteome</keyword>
<reference evidence="1 2" key="2">
    <citation type="journal article" date="2022" name="Mol. Ecol. Resour.">
        <title>The genomes of chicory, endive, great burdock and yacon provide insights into Asteraceae paleo-polyploidization history and plant inulin production.</title>
        <authorList>
            <person name="Fan W."/>
            <person name="Wang S."/>
            <person name="Wang H."/>
            <person name="Wang A."/>
            <person name="Jiang F."/>
            <person name="Liu H."/>
            <person name="Zhao H."/>
            <person name="Xu D."/>
            <person name="Zhang Y."/>
        </authorList>
    </citation>
    <scope>NUCLEOTIDE SEQUENCE [LARGE SCALE GENOMIC DNA]</scope>
    <source>
        <strain evidence="2">cv. Punajuju</strain>
        <tissue evidence="1">Leaves</tissue>
    </source>
</reference>
<protein>
    <submittedName>
        <fullName evidence="1">Uncharacterized protein</fullName>
    </submittedName>
</protein>
<dbReference type="Proteomes" id="UP001055811">
    <property type="component" value="Linkage Group LG04"/>
</dbReference>
<accession>A0ACB9DYJ7</accession>
<name>A0ACB9DYJ7_CICIN</name>
<evidence type="ECO:0000313" key="1">
    <source>
        <dbReference type="EMBL" id="KAI3751513.1"/>
    </source>
</evidence>
<dbReference type="EMBL" id="CM042012">
    <property type="protein sequence ID" value="KAI3751513.1"/>
    <property type="molecule type" value="Genomic_DNA"/>
</dbReference>
<reference evidence="2" key="1">
    <citation type="journal article" date="2022" name="Mol. Ecol. Resour.">
        <title>The genomes of chicory, endive, great burdock and yacon provide insights into Asteraceae palaeo-polyploidization history and plant inulin production.</title>
        <authorList>
            <person name="Fan W."/>
            <person name="Wang S."/>
            <person name="Wang H."/>
            <person name="Wang A."/>
            <person name="Jiang F."/>
            <person name="Liu H."/>
            <person name="Zhao H."/>
            <person name="Xu D."/>
            <person name="Zhang Y."/>
        </authorList>
    </citation>
    <scope>NUCLEOTIDE SEQUENCE [LARGE SCALE GENOMIC DNA]</scope>
    <source>
        <strain evidence="2">cv. Punajuju</strain>
    </source>
</reference>
<sequence>MSKQEAFANTCKKEQLKWTEKMDSAFIQAMIKQQDKGNRIKGTFTTQAYTDMTEELSAILQMNITKNHLKNRLKSLKTAFSQWYDLFQGTSMSGFSWNANTRLIEAEDEIWDNLIKSKPEAIMLKTKKVSNYNEMLDLFSTDRAKGEDAETAKERNARLNKIDNIKLEKFSEVDDLLASNEVTLENPYNLDDDDDIQVVYPTPLSPEQPSSAKKCKSKKRKVQEEVESSESNIVNAVHNVAHAIMEGNKIMDRAYPQEYTSEEIFQQLELMGLELNEIPRALNFLATNQAKSMLLFSSPLQIRMGVLKDMMAQQAKGKTHPGSTLYSAPKSSNQEMQWRRFVSFPILAVFVLMEMVYYGTVFIFLDDWLGLESLAGWMNAVIFTLLASFTLFSFLVCVLTDPGGVPSGYYPDIEDNDGSDQESRDTEARKKRCDKCAAYKPPRAHHCRVCRRCVLKMDHHCTWINNCVGQRNYKAFFLLVAYGTISSIYSAVIIVVCGIQKDWEFARMTSVKTYYITSGAMICLLSLTLGTLLGWHIYLLTHNMTTIEYYEGTRAAWLAKKSGQIYNHPYDVGVYRNVTMILGPSVLKWIWPSALGHVKEGTSFPTVRDTL</sequence>
<proteinExistence type="predicted"/>
<gene>
    <name evidence="1" type="ORF">L2E82_22601</name>
</gene>